<evidence type="ECO:0000313" key="2">
    <source>
        <dbReference type="Proteomes" id="UP000824998"/>
    </source>
</evidence>
<evidence type="ECO:0008006" key="3">
    <source>
        <dbReference type="Google" id="ProtNLM"/>
    </source>
</evidence>
<dbReference type="CDD" id="cd02440">
    <property type="entry name" value="AdoMet_MTases"/>
    <property type="match status" value="1"/>
</dbReference>
<organism evidence="1 2">
    <name type="scientific">Amylocarpus encephaloides</name>
    <dbReference type="NCBI Taxonomy" id="45428"/>
    <lineage>
        <taxon>Eukaryota</taxon>
        <taxon>Fungi</taxon>
        <taxon>Dikarya</taxon>
        <taxon>Ascomycota</taxon>
        <taxon>Pezizomycotina</taxon>
        <taxon>Leotiomycetes</taxon>
        <taxon>Helotiales</taxon>
        <taxon>Helotiales incertae sedis</taxon>
        <taxon>Amylocarpus</taxon>
    </lineage>
</organism>
<dbReference type="InterPro" id="IPR029063">
    <property type="entry name" value="SAM-dependent_MTases_sf"/>
</dbReference>
<accession>A0A9P7YQ01</accession>
<reference evidence="1" key="1">
    <citation type="journal article" date="2021" name="IMA Fungus">
        <title>Genomic characterization of three marine fungi, including Emericellopsis atlantica sp. nov. with signatures of a generalist lifestyle and marine biomass degradation.</title>
        <authorList>
            <person name="Hagestad O.C."/>
            <person name="Hou L."/>
            <person name="Andersen J.H."/>
            <person name="Hansen E.H."/>
            <person name="Altermark B."/>
            <person name="Li C."/>
            <person name="Kuhnert E."/>
            <person name="Cox R.J."/>
            <person name="Crous P.W."/>
            <person name="Spatafora J.W."/>
            <person name="Lail K."/>
            <person name="Amirebrahimi M."/>
            <person name="Lipzen A."/>
            <person name="Pangilinan J."/>
            <person name="Andreopoulos W."/>
            <person name="Hayes R.D."/>
            <person name="Ng V."/>
            <person name="Grigoriev I.V."/>
            <person name="Jackson S.A."/>
            <person name="Sutton T.D.S."/>
            <person name="Dobson A.D.W."/>
            <person name="Rama T."/>
        </authorList>
    </citation>
    <scope>NUCLEOTIDE SEQUENCE</scope>
    <source>
        <strain evidence="1">TRa018bII</strain>
    </source>
</reference>
<keyword evidence="2" id="KW-1185">Reference proteome</keyword>
<dbReference type="OrthoDB" id="506498at2759"/>
<evidence type="ECO:0000313" key="1">
    <source>
        <dbReference type="EMBL" id="KAG9237287.1"/>
    </source>
</evidence>
<gene>
    <name evidence="1" type="ORF">BJ875DRAFT_370352</name>
</gene>
<protein>
    <recommendedName>
        <fullName evidence="3">Methyltransferase domain-containing protein</fullName>
    </recommendedName>
</protein>
<comment type="caution">
    <text evidence="1">The sequence shown here is derived from an EMBL/GenBank/DDBJ whole genome shotgun (WGS) entry which is preliminary data.</text>
</comment>
<dbReference type="Proteomes" id="UP000824998">
    <property type="component" value="Unassembled WGS sequence"/>
</dbReference>
<dbReference type="AlphaFoldDB" id="A0A9P7YQ01"/>
<dbReference type="SUPFAM" id="SSF53335">
    <property type="entry name" value="S-adenosyl-L-methionine-dependent methyltransferases"/>
    <property type="match status" value="1"/>
</dbReference>
<sequence>MVYSENGELVDPNKPKIVTPSDLTVTSLLRLIKKDYYHEFRDRMDDIILHEMDGSVSLVVNNGGEQHHFPRWQFQPSTSAISEHHSIPDPITQDESRGSPRILELGCGSGAWCFHAKSVHPDWVVHGIDDTDHWLCVHKDTKLRDFLDASGTRKGTDDCFGGADPPSDTNPQFSVRNLNNLLSHDLPLQRNSYRLIHGRQVFEKIESYKNFLDVVGLLLHPRGVVEFLEVDPIPRTIGPMRQCAENQKTEAFAPWTNTIEDRLGDTRGSDLQDTVPGWFTRVEEVLNASLRPQDGVPAANLKTWLQASGFYDVKQAIFQLPIGGDTASGKKLQDLLLYQFKLEDSIPKLKSVLPEVEIDEIKSGVYYLNFHIVTGRKPPYPRTGDLLPDGTRYGMTPSTYNAMARQKLNDDTVKNYQWERSVQALLNSI</sequence>
<dbReference type="Gene3D" id="3.40.50.150">
    <property type="entry name" value="Vaccinia Virus protein VP39"/>
    <property type="match status" value="1"/>
</dbReference>
<dbReference type="Pfam" id="PF13489">
    <property type="entry name" value="Methyltransf_23"/>
    <property type="match status" value="1"/>
</dbReference>
<proteinExistence type="predicted"/>
<dbReference type="EMBL" id="MU251390">
    <property type="protein sequence ID" value="KAG9237287.1"/>
    <property type="molecule type" value="Genomic_DNA"/>
</dbReference>
<name>A0A9P7YQ01_9HELO</name>